<evidence type="ECO:0000256" key="6">
    <source>
        <dbReference type="SAM" id="Phobius"/>
    </source>
</evidence>
<dbReference type="EMBL" id="LSGP01000020">
    <property type="protein sequence ID" value="KYZ75661.1"/>
    <property type="molecule type" value="Genomic_DNA"/>
</dbReference>
<dbReference type="STRING" id="1794912.AXX12_10630"/>
<feature type="transmembrane region" description="Helical" evidence="6">
    <location>
        <begin position="27"/>
        <end position="46"/>
    </location>
</feature>
<evidence type="ECO:0000256" key="4">
    <source>
        <dbReference type="ARBA" id="ARBA00022989"/>
    </source>
</evidence>
<feature type="transmembrane region" description="Helical" evidence="6">
    <location>
        <begin position="374"/>
        <end position="398"/>
    </location>
</feature>
<feature type="transmembrane region" description="Helical" evidence="6">
    <location>
        <begin position="58"/>
        <end position="81"/>
    </location>
</feature>
<dbReference type="RefSeq" id="WP_066243223.1">
    <property type="nucleotide sequence ID" value="NZ_LSGP01000020.1"/>
</dbReference>
<keyword evidence="9" id="KW-1185">Reference proteome</keyword>
<dbReference type="AlphaFoldDB" id="A0A154BP27"/>
<proteinExistence type="predicted"/>
<feature type="transmembrane region" description="Helical" evidence="6">
    <location>
        <begin position="284"/>
        <end position="305"/>
    </location>
</feature>
<keyword evidence="5 6" id="KW-0472">Membrane</keyword>
<evidence type="ECO:0000256" key="1">
    <source>
        <dbReference type="ARBA" id="ARBA00004141"/>
    </source>
</evidence>
<name>A0A154BP27_ANASB</name>
<dbReference type="InterPro" id="IPR004680">
    <property type="entry name" value="Cit_transptr-like_dom"/>
</dbReference>
<keyword evidence="4 6" id="KW-1133">Transmembrane helix</keyword>
<evidence type="ECO:0000259" key="7">
    <source>
        <dbReference type="Pfam" id="PF03600"/>
    </source>
</evidence>
<organism evidence="8 9">
    <name type="scientific">Anaerosporomusa subterranea</name>
    <dbReference type="NCBI Taxonomy" id="1794912"/>
    <lineage>
        <taxon>Bacteria</taxon>
        <taxon>Bacillati</taxon>
        <taxon>Bacillota</taxon>
        <taxon>Negativicutes</taxon>
        <taxon>Acetonemataceae</taxon>
        <taxon>Anaerosporomusa</taxon>
    </lineage>
</organism>
<evidence type="ECO:0000313" key="8">
    <source>
        <dbReference type="EMBL" id="KYZ75661.1"/>
    </source>
</evidence>
<keyword evidence="3 6" id="KW-0812">Transmembrane</keyword>
<comment type="subcellular location">
    <subcellularLocation>
        <location evidence="1">Membrane</location>
        <topology evidence="1">Multi-pass membrane protein</topology>
    </subcellularLocation>
</comment>
<evidence type="ECO:0000256" key="5">
    <source>
        <dbReference type="ARBA" id="ARBA00023136"/>
    </source>
</evidence>
<dbReference type="InterPro" id="IPR014738">
    <property type="entry name" value="Citrate_transporter"/>
</dbReference>
<accession>A0A154BP27</accession>
<gene>
    <name evidence="8" type="ORF">AXX12_10630</name>
</gene>
<dbReference type="Proteomes" id="UP000076268">
    <property type="component" value="Unassembled WGS sequence"/>
</dbReference>
<keyword evidence="2" id="KW-0813">Transport</keyword>
<feature type="transmembrane region" description="Helical" evidence="6">
    <location>
        <begin position="178"/>
        <end position="198"/>
    </location>
</feature>
<feature type="transmembrane region" description="Helical" evidence="6">
    <location>
        <begin position="5"/>
        <end position="21"/>
    </location>
</feature>
<feature type="transmembrane region" description="Helical" evidence="6">
    <location>
        <begin position="410"/>
        <end position="431"/>
    </location>
</feature>
<feature type="transmembrane region" description="Helical" evidence="6">
    <location>
        <begin position="232"/>
        <end position="249"/>
    </location>
</feature>
<reference evidence="8 9" key="1">
    <citation type="submission" date="2016-02" db="EMBL/GenBank/DDBJ databases">
        <title>Anaerosporomusa subterraneum gen. nov., sp. nov., a spore-forming obligate anaerobe isolated from saprolite.</title>
        <authorList>
            <person name="Choi J.K."/>
            <person name="Shah M."/>
            <person name="Yee N."/>
        </authorList>
    </citation>
    <scope>NUCLEOTIDE SEQUENCE [LARGE SCALE GENOMIC DNA]</scope>
    <source>
        <strain evidence="8 9">RU4</strain>
    </source>
</reference>
<dbReference type="OrthoDB" id="5329450at2"/>
<feature type="transmembrane region" description="Helical" evidence="6">
    <location>
        <begin position="317"/>
        <end position="337"/>
    </location>
</feature>
<feature type="transmembrane region" description="Helical" evidence="6">
    <location>
        <begin position="140"/>
        <end position="158"/>
    </location>
</feature>
<dbReference type="Pfam" id="PF03600">
    <property type="entry name" value="CitMHS"/>
    <property type="match status" value="1"/>
</dbReference>
<sequence length="433" mass="46866">MTLLATVGFIMVAVFMILIMTKRLHPVTALILVPFVVALGFGWGPQSGKWIVAGIKQVVPTSVMLCFAILYFGILIDVGFFDPLVNRIVKFVKGDPAKLCVGTAILAAIVALDGDGATTYMVTCTALYPLHKRMQIKPMILPALCLMQVSIMNILPWGGPSGRVLIITETSVSQLFGALGPSMVVGLVWVCLVAYYWGLQERKRLGIMNVEGVDFSAHAGEDRKDRPVQSQYVQWLNLGLTLGLIVMLLKEVIPLSAMFMIAAALALIINYPKVKDQSRIMSEIAPDCLNIVILTFAAGAFVGIMQGSKMIDSMAKAMVLAIPESLGSHLGFISSFLSIPGTYFLTNDAYYYGVLPIFLQAAKVYSITPVAMGIAALIGQGVHLLSPLVASTYLLVGLTKVDYGDFQKFTLIPCLSISIVMLIVAMIFGHITF</sequence>
<feature type="transmembrane region" description="Helical" evidence="6">
    <location>
        <begin position="255"/>
        <end position="272"/>
    </location>
</feature>
<dbReference type="NCBIfam" id="TIGR00784">
    <property type="entry name" value="citMHS"/>
    <property type="match status" value="1"/>
</dbReference>
<evidence type="ECO:0000256" key="3">
    <source>
        <dbReference type="ARBA" id="ARBA00022692"/>
    </source>
</evidence>
<protein>
    <submittedName>
        <fullName evidence="8">Citrate transporter</fullName>
    </submittedName>
</protein>
<evidence type="ECO:0000256" key="2">
    <source>
        <dbReference type="ARBA" id="ARBA00022448"/>
    </source>
</evidence>
<comment type="caution">
    <text evidence="8">The sequence shown here is derived from an EMBL/GenBank/DDBJ whole genome shotgun (WGS) entry which is preliminary data.</text>
</comment>
<feature type="domain" description="Citrate transporter-like" evidence="7">
    <location>
        <begin position="16"/>
        <end position="376"/>
    </location>
</feature>
<dbReference type="GO" id="GO:0016020">
    <property type="term" value="C:membrane"/>
    <property type="evidence" value="ECO:0007669"/>
    <property type="project" value="UniProtKB-SubCell"/>
</dbReference>
<evidence type="ECO:0000313" key="9">
    <source>
        <dbReference type="Proteomes" id="UP000076268"/>
    </source>
</evidence>
<dbReference type="GO" id="GO:0015137">
    <property type="term" value="F:citrate transmembrane transporter activity"/>
    <property type="evidence" value="ECO:0007669"/>
    <property type="project" value="InterPro"/>
</dbReference>